<dbReference type="Pfam" id="PF13440">
    <property type="entry name" value="Polysacc_synt_3"/>
    <property type="match status" value="1"/>
</dbReference>
<feature type="transmembrane region" description="Helical" evidence="7">
    <location>
        <begin position="293"/>
        <end position="311"/>
    </location>
</feature>
<reference evidence="8" key="1">
    <citation type="submission" date="2016-08" db="EMBL/GenBank/DDBJ databases">
        <title>Complete genome of Cloacibacillus porcorum.</title>
        <authorList>
            <person name="Looft T."/>
            <person name="Bayles D.O."/>
            <person name="Alt D.P."/>
        </authorList>
    </citation>
    <scope>NUCLEOTIDE SEQUENCE [LARGE SCALE GENOMIC DNA]</scope>
    <source>
        <strain evidence="8">CL-84</strain>
    </source>
</reference>
<name>A0A1B2I7P9_9BACT</name>
<keyword evidence="4 7" id="KW-0812">Transmembrane</keyword>
<accession>A0A1B2I7P9</accession>
<feature type="transmembrane region" description="Helical" evidence="7">
    <location>
        <begin position="150"/>
        <end position="173"/>
    </location>
</feature>
<comment type="similarity">
    <text evidence="2">Belongs to the polysaccharide synthase family.</text>
</comment>
<dbReference type="Proteomes" id="UP000093044">
    <property type="component" value="Chromosome"/>
</dbReference>
<dbReference type="PANTHER" id="PTHR30250:SF10">
    <property type="entry name" value="LIPOPOLYSACCHARIDE BIOSYNTHESIS PROTEIN WZXC"/>
    <property type="match status" value="1"/>
</dbReference>
<evidence type="ECO:0000256" key="6">
    <source>
        <dbReference type="ARBA" id="ARBA00023136"/>
    </source>
</evidence>
<gene>
    <name evidence="8" type="ORF">BED41_13400</name>
</gene>
<feature type="transmembrane region" description="Helical" evidence="7">
    <location>
        <begin position="426"/>
        <end position="445"/>
    </location>
</feature>
<sequence length="492" mass="54977">MLFEGGKVINSTIFISLIWKYLERTGNQAVQFIVQIILARLLSPSDFGVIALLLVFINFAQVFVQSGFNTALIQAKVADELDFSSVFYLSLGVASVLYVAFYFCAPMIAVFFKMPRLIVTLRVISIILFFGAVNSIQNAVVAREFKFKQLFYSSLGSMAISGTIGGFMAYSGYGVWALVWQQILNQFFLCAIMWVTVKWRPKRLFSFGRVVHLFSFGWKLLVSALLDTGYREAQSLVIGKMFYASDLGFFSRGRMFPQVVIGNIDGSIQTIMLPALSQMQDDPLKIKDMMRKAISMSAFIILPLMAGMIATAEPLVRIVLTDKWLPCVPFMQICCISFIFYPIHTSNLTAINAVGRSDIFLKLEIIKKVIGITVLAVAIIFFRSLIAIAWSAVLSGIASTFINAYPNKKLIGYTYLEQLRDVMPSFLLSIIMGVCVYIVGCIANVSIYILLLLQIICGILTYTTLAILAKIGSMDYLTKLLISSFVKNKYRV</sequence>
<dbReference type="CDD" id="cd13127">
    <property type="entry name" value="MATE_tuaB_like"/>
    <property type="match status" value="1"/>
</dbReference>
<organism evidence="8 9">
    <name type="scientific">Cloacibacillus porcorum</name>
    <dbReference type="NCBI Taxonomy" id="1197717"/>
    <lineage>
        <taxon>Bacteria</taxon>
        <taxon>Thermotogati</taxon>
        <taxon>Synergistota</taxon>
        <taxon>Synergistia</taxon>
        <taxon>Synergistales</taxon>
        <taxon>Synergistaceae</taxon>
        <taxon>Cloacibacillus</taxon>
    </lineage>
</organism>
<feature type="transmembrane region" description="Helical" evidence="7">
    <location>
        <begin position="85"/>
        <end position="112"/>
    </location>
</feature>
<dbReference type="STRING" id="1197717.BED41_13400"/>
<dbReference type="AlphaFoldDB" id="A0A1B2I7P9"/>
<feature type="transmembrane region" description="Helical" evidence="7">
    <location>
        <begin position="323"/>
        <end position="344"/>
    </location>
</feature>
<evidence type="ECO:0000256" key="4">
    <source>
        <dbReference type="ARBA" id="ARBA00022692"/>
    </source>
</evidence>
<evidence type="ECO:0000256" key="7">
    <source>
        <dbReference type="SAM" id="Phobius"/>
    </source>
</evidence>
<feature type="transmembrane region" description="Helical" evidence="7">
    <location>
        <begin position="118"/>
        <end position="138"/>
    </location>
</feature>
<feature type="transmembrane region" description="Helical" evidence="7">
    <location>
        <begin position="451"/>
        <end position="469"/>
    </location>
</feature>
<proteinExistence type="inferred from homology"/>
<dbReference type="EMBL" id="CP016757">
    <property type="protein sequence ID" value="ANZ46000.1"/>
    <property type="molecule type" value="Genomic_DNA"/>
</dbReference>
<dbReference type="InterPro" id="IPR050833">
    <property type="entry name" value="Poly_Biosynth_Transport"/>
</dbReference>
<dbReference type="PANTHER" id="PTHR30250">
    <property type="entry name" value="PST FAMILY PREDICTED COLANIC ACID TRANSPORTER"/>
    <property type="match status" value="1"/>
</dbReference>
<evidence type="ECO:0000313" key="9">
    <source>
        <dbReference type="Proteomes" id="UP000093044"/>
    </source>
</evidence>
<dbReference type="GO" id="GO:0005886">
    <property type="term" value="C:plasma membrane"/>
    <property type="evidence" value="ECO:0007669"/>
    <property type="project" value="UniProtKB-SubCell"/>
</dbReference>
<evidence type="ECO:0000313" key="8">
    <source>
        <dbReference type="EMBL" id="ANZ46000.1"/>
    </source>
</evidence>
<protein>
    <submittedName>
        <fullName evidence="8">Lipopolysaccharide biosynthesis protein</fullName>
    </submittedName>
</protein>
<keyword evidence="9" id="KW-1185">Reference proteome</keyword>
<evidence type="ECO:0000256" key="5">
    <source>
        <dbReference type="ARBA" id="ARBA00022989"/>
    </source>
</evidence>
<dbReference type="KEGG" id="cpor:BED41_13400"/>
<keyword evidence="3" id="KW-1003">Cell membrane</keyword>
<evidence type="ECO:0000256" key="3">
    <source>
        <dbReference type="ARBA" id="ARBA00022475"/>
    </source>
</evidence>
<evidence type="ECO:0000256" key="2">
    <source>
        <dbReference type="ARBA" id="ARBA00007430"/>
    </source>
</evidence>
<keyword evidence="6 7" id="KW-0472">Membrane</keyword>
<comment type="subcellular location">
    <subcellularLocation>
        <location evidence="1">Cell membrane</location>
        <topology evidence="1">Multi-pass membrane protein</topology>
    </subcellularLocation>
</comment>
<feature type="transmembrane region" description="Helical" evidence="7">
    <location>
        <begin position="47"/>
        <end position="64"/>
    </location>
</feature>
<evidence type="ECO:0000256" key="1">
    <source>
        <dbReference type="ARBA" id="ARBA00004651"/>
    </source>
</evidence>
<keyword evidence="5 7" id="KW-1133">Transmembrane helix</keyword>